<gene>
    <name evidence="3" type="ORF">BP01DRAFT_354860</name>
</gene>
<keyword evidence="4" id="KW-1185">Reference proteome</keyword>
<dbReference type="InterPro" id="IPR011032">
    <property type="entry name" value="GroES-like_sf"/>
</dbReference>
<proteinExistence type="predicted"/>
<evidence type="ECO:0000313" key="3">
    <source>
        <dbReference type="EMBL" id="PYH47033.1"/>
    </source>
</evidence>
<dbReference type="SUPFAM" id="SSF51735">
    <property type="entry name" value="NAD(P)-binding Rossmann-fold domains"/>
    <property type="match status" value="1"/>
</dbReference>
<dbReference type="GeneID" id="37075773"/>
<dbReference type="InterPro" id="IPR013154">
    <property type="entry name" value="ADH-like_N"/>
</dbReference>
<feature type="domain" description="Alcohol dehydrogenase-like N-terminal" evidence="2">
    <location>
        <begin position="29"/>
        <end position="142"/>
    </location>
</feature>
<sequence>MTTYKALVLHARDEPLVLEDVPRPAASAGEAIVHILAADIVPYMKEVLTNQRPYPLILPMTPGNTAIGRIHEVGPDSVFLQPGQLVFCDITIRARDNPSVSILYGIHGGGTPAAQKLMRGVWRNSTYAEYARFPLENLYPLNEDRLMAGLGYSINDLCLLPVCLVPFGGLCEVDVRPGELVIIGPATGRYGGAAVSVALAMGATVIATGRNQAALQNLEKIHETRRLKTVQLTGHGETDTESFRAAIDKPDGADVYLDLSPPAAQGSTLMACGIRALRAFGRCILMGGNAGNVDFPYLELMFKSIRIQGRFMYDRQHVQQLIQMAESGLLPLGRKAGVTQTEVFGLEQADEALEAASKLSGWGSHVVLKP</sequence>
<dbReference type="InterPro" id="IPR013149">
    <property type="entry name" value="ADH-like_C"/>
</dbReference>
<dbReference type="PANTHER" id="PTHR43677:SF4">
    <property type="entry name" value="QUINONE OXIDOREDUCTASE-LIKE PROTEIN 2"/>
    <property type="match status" value="1"/>
</dbReference>
<dbReference type="RefSeq" id="XP_025433015.1">
    <property type="nucleotide sequence ID" value="XM_025574545.1"/>
</dbReference>
<dbReference type="InterPro" id="IPR051397">
    <property type="entry name" value="Zn-ADH-like_protein"/>
</dbReference>
<dbReference type="Pfam" id="PF00107">
    <property type="entry name" value="ADH_zinc_N"/>
    <property type="match status" value="1"/>
</dbReference>
<dbReference type="Pfam" id="PF08240">
    <property type="entry name" value="ADH_N"/>
    <property type="match status" value="1"/>
</dbReference>
<dbReference type="EMBL" id="KZ821225">
    <property type="protein sequence ID" value="PYH47033.1"/>
    <property type="molecule type" value="Genomic_DNA"/>
</dbReference>
<dbReference type="STRING" id="1450539.A0A318ZRP4"/>
<protein>
    <submittedName>
        <fullName evidence="3">Isopropanol dehydrogenase</fullName>
    </submittedName>
</protein>
<dbReference type="SUPFAM" id="SSF50129">
    <property type="entry name" value="GroES-like"/>
    <property type="match status" value="1"/>
</dbReference>
<evidence type="ECO:0000259" key="1">
    <source>
        <dbReference type="Pfam" id="PF00107"/>
    </source>
</evidence>
<dbReference type="PANTHER" id="PTHR43677">
    <property type="entry name" value="SHORT-CHAIN DEHYDROGENASE/REDUCTASE"/>
    <property type="match status" value="1"/>
</dbReference>
<reference evidence="3 4" key="1">
    <citation type="submission" date="2016-12" db="EMBL/GenBank/DDBJ databases">
        <title>The genomes of Aspergillus section Nigri reveals drivers in fungal speciation.</title>
        <authorList>
            <consortium name="DOE Joint Genome Institute"/>
            <person name="Vesth T.C."/>
            <person name="Nybo J."/>
            <person name="Theobald S."/>
            <person name="Brandl J."/>
            <person name="Frisvad J.C."/>
            <person name="Nielsen K.F."/>
            <person name="Lyhne E.K."/>
            <person name="Kogle M.E."/>
            <person name="Kuo A."/>
            <person name="Riley R."/>
            <person name="Clum A."/>
            <person name="Nolan M."/>
            <person name="Lipzen A."/>
            <person name="Salamov A."/>
            <person name="Henrissat B."/>
            <person name="Wiebenga A."/>
            <person name="De Vries R.P."/>
            <person name="Grigoriev I.V."/>
            <person name="Mortensen U.H."/>
            <person name="Andersen M.R."/>
            <person name="Baker S.E."/>
        </authorList>
    </citation>
    <scope>NUCLEOTIDE SEQUENCE [LARGE SCALE GENOMIC DNA]</scope>
    <source>
        <strain evidence="3 4">JOP 1030-1</strain>
    </source>
</reference>
<dbReference type="Proteomes" id="UP000248349">
    <property type="component" value="Unassembled WGS sequence"/>
</dbReference>
<dbReference type="CDD" id="cd05188">
    <property type="entry name" value="MDR"/>
    <property type="match status" value="1"/>
</dbReference>
<dbReference type="Gene3D" id="3.90.180.10">
    <property type="entry name" value="Medium-chain alcohol dehydrogenases, catalytic domain"/>
    <property type="match status" value="1"/>
</dbReference>
<dbReference type="GO" id="GO:0016491">
    <property type="term" value="F:oxidoreductase activity"/>
    <property type="evidence" value="ECO:0007669"/>
    <property type="project" value="TreeGrafter"/>
</dbReference>
<accession>A0A318ZRP4</accession>
<evidence type="ECO:0000259" key="2">
    <source>
        <dbReference type="Pfam" id="PF08240"/>
    </source>
</evidence>
<evidence type="ECO:0000313" key="4">
    <source>
        <dbReference type="Proteomes" id="UP000248349"/>
    </source>
</evidence>
<organism evidence="3 4">
    <name type="scientific">Aspergillus saccharolyticus JOP 1030-1</name>
    <dbReference type="NCBI Taxonomy" id="1450539"/>
    <lineage>
        <taxon>Eukaryota</taxon>
        <taxon>Fungi</taxon>
        <taxon>Dikarya</taxon>
        <taxon>Ascomycota</taxon>
        <taxon>Pezizomycotina</taxon>
        <taxon>Eurotiomycetes</taxon>
        <taxon>Eurotiomycetidae</taxon>
        <taxon>Eurotiales</taxon>
        <taxon>Aspergillaceae</taxon>
        <taxon>Aspergillus</taxon>
        <taxon>Aspergillus subgen. Circumdati</taxon>
    </lineage>
</organism>
<dbReference type="InterPro" id="IPR036291">
    <property type="entry name" value="NAD(P)-bd_dom_sf"/>
</dbReference>
<dbReference type="Gene3D" id="3.40.50.720">
    <property type="entry name" value="NAD(P)-binding Rossmann-like Domain"/>
    <property type="match status" value="1"/>
</dbReference>
<dbReference type="OrthoDB" id="5407715at2759"/>
<name>A0A318ZRP4_9EURO</name>
<dbReference type="AlphaFoldDB" id="A0A318ZRP4"/>
<dbReference type="GO" id="GO:0005739">
    <property type="term" value="C:mitochondrion"/>
    <property type="evidence" value="ECO:0007669"/>
    <property type="project" value="TreeGrafter"/>
</dbReference>
<feature type="domain" description="Alcohol dehydrogenase-like C-terminal" evidence="1">
    <location>
        <begin position="191"/>
        <end position="326"/>
    </location>
</feature>